<dbReference type="AlphaFoldDB" id="A0A8J3I5C4"/>
<protein>
    <submittedName>
        <fullName evidence="2">Short-chain dehydrogenase</fullName>
    </submittedName>
</protein>
<dbReference type="RefSeq" id="WP_220196336.1">
    <property type="nucleotide sequence ID" value="NZ_BNJF01000002.1"/>
</dbReference>
<dbReference type="CDD" id="cd05327">
    <property type="entry name" value="retinol-DH_like_SDR_c_like"/>
    <property type="match status" value="1"/>
</dbReference>
<dbReference type="GO" id="GO:0016491">
    <property type="term" value="F:oxidoreductase activity"/>
    <property type="evidence" value="ECO:0007669"/>
    <property type="project" value="UniProtKB-KW"/>
</dbReference>
<name>A0A8J3I5C4_9CHLR</name>
<dbReference type="SUPFAM" id="SSF51735">
    <property type="entry name" value="NAD(P)-binding Rossmann-fold domains"/>
    <property type="match status" value="1"/>
</dbReference>
<gene>
    <name evidence="2" type="ORF">KSX_51730</name>
</gene>
<dbReference type="PANTHER" id="PTHR43157">
    <property type="entry name" value="PHOSPHATIDYLINOSITOL-GLYCAN BIOSYNTHESIS CLASS F PROTEIN-RELATED"/>
    <property type="match status" value="1"/>
</dbReference>
<keyword evidence="3" id="KW-1185">Reference proteome</keyword>
<dbReference type="Gene3D" id="3.40.50.720">
    <property type="entry name" value="NAD(P)-binding Rossmann-like Domain"/>
    <property type="match status" value="1"/>
</dbReference>
<sequence>MAAINMQGKVCLVTGSTSGIGKATARGLARMGATVVMICRNRAKGEATQAEIKAESANAQVDLIVADLSEFSQVRRAASEVTQKYPQLHVLINNAGGLKSEREVTTDGFEYAFATNYLAPFLLTHLLLDTLKASVPARIINVSSAGHTLGKIDFENLQSERRYSPSRVYGDTKLAQLYYTYELAEQLTGTGITVNALHPGAVATNFNDNLKGFVRLIGAFNNLVGTSPEKGAQTTLYLATSPEVEGVNGKYFSKSKETPSSKLSYDVAVRKRLWQVSEELLQPYVQLAANKV</sequence>
<evidence type="ECO:0000256" key="1">
    <source>
        <dbReference type="ARBA" id="ARBA00023002"/>
    </source>
</evidence>
<keyword evidence="1" id="KW-0560">Oxidoreductase</keyword>
<accession>A0A8J3I5C4</accession>
<dbReference type="EMBL" id="BNJF01000002">
    <property type="protein sequence ID" value="GHO47010.1"/>
    <property type="molecule type" value="Genomic_DNA"/>
</dbReference>
<evidence type="ECO:0000313" key="2">
    <source>
        <dbReference type="EMBL" id="GHO47010.1"/>
    </source>
</evidence>
<organism evidence="2 3">
    <name type="scientific">Ktedonospora formicarum</name>
    <dbReference type="NCBI Taxonomy" id="2778364"/>
    <lineage>
        <taxon>Bacteria</taxon>
        <taxon>Bacillati</taxon>
        <taxon>Chloroflexota</taxon>
        <taxon>Ktedonobacteria</taxon>
        <taxon>Ktedonobacterales</taxon>
        <taxon>Ktedonobacteraceae</taxon>
        <taxon>Ktedonospora</taxon>
    </lineage>
</organism>
<comment type="caution">
    <text evidence="2">The sequence shown here is derived from an EMBL/GenBank/DDBJ whole genome shotgun (WGS) entry which is preliminary data.</text>
</comment>
<dbReference type="InterPro" id="IPR036291">
    <property type="entry name" value="NAD(P)-bd_dom_sf"/>
</dbReference>
<proteinExistence type="predicted"/>
<dbReference type="Pfam" id="PF00106">
    <property type="entry name" value="adh_short"/>
    <property type="match status" value="1"/>
</dbReference>
<dbReference type="PRINTS" id="PR00081">
    <property type="entry name" value="GDHRDH"/>
</dbReference>
<dbReference type="Proteomes" id="UP000612362">
    <property type="component" value="Unassembled WGS sequence"/>
</dbReference>
<dbReference type="PANTHER" id="PTHR43157:SF31">
    <property type="entry name" value="PHOSPHATIDYLINOSITOL-GLYCAN BIOSYNTHESIS CLASS F PROTEIN"/>
    <property type="match status" value="1"/>
</dbReference>
<reference evidence="2" key="1">
    <citation type="submission" date="2020-10" db="EMBL/GenBank/DDBJ databases">
        <title>Taxonomic study of unclassified bacteria belonging to the class Ktedonobacteria.</title>
        <authorList>
            <person name="Yabe S."/>
            <person name="Wang C.M."/>
            <person name="Zheng Y."/>
            <person name="Sakai Y."/>
            <person name="Cavaletti L."/>
            <person name="Monciardini P."/>
            <person name="Donadio S."/>
        </authorList>
    </citation>
    <scope>NUCLEOTIDE SEQUENCE</scope>
    <source>
        <strain evidence="2">SOSP1-1</strain>
    </source>
</reference>
<evidence type="ECO:0000313" key="3">
    <source>
        <dbReference type="Proteomes" id="UP000612362"/>
    </source>
</evidence>
<dbReference type="InterPro" id="IPR002347">
    <property type="entry name" value="SDR_fam"/>
</dbReference>